<keyword evidence="3" id="KW-1185">Reference proteome</keyword>
<protein>
    <submittedName>
        <fullName evidence="2">Type II secretion system protein</fullName>
    </submittedName>
</protein>
<dbReference type="Pfam" id="PF07963">
    <property type="entry name" value="N_methyl"/>
    <property type="match status" value="1"/>
</dbReference>
<keyword evidence="1" id="KW-1133">Transmembrane helix</keyword>
<evidence type="ECO:0000256" key="1">
    <source>
        <dbReference type="SAM" id="Phobius"/>
    </source>
</evidence>
<comment type="caution">
    <text evidence="2">The sequence shown here is derived from an EMBL/GenBank/DDBJ whole genome shotgun (WGS) entry which is preliminary data.</text>
</comment>
<evidence type="ECO:0000313" key="3">
    <source>
        <dbReference type="Proteomes" id="UP000484255"/>
    </source>
</evidence>
<dbReference type="PROSITE" id="PS00409">
    <property type="entry name" value="PROKAR_NTER_METHYL"/>
    <property type="match status" value="1"/>
</dbReference>
<organism evidence="2 3">
    <name type="scientific">Ideonella livida</name>
    <dbReference type="NCBI Taxonomy" id="2707176"/>
    <lineage>
        <taxon>Bacteria</taxon>
        <taxon>Pseudomonadati</taxon>
        <taxon>Pseudomonadota</taxon>
        <taxon>Betaproteobacteria</taxon>
        <taxon>Burkholderiales</taxon>
        <taxon>Sphaerotilaceae</taxon>
        <taxon>Ideonella</taxon>
    </lineage>
</organism>
<reference evidence="2 3" key="1">
    <citation type="submission" date="2020-02" db="EMBL/GenBank/DDBJ databases">
        <title>Ideonella bacterium strain TBM-1.</title>
        <authorList>
            <person name="Chen W.-M."/>
        </authorList>
    </citation>
    <scope>NUCLEOTIDE SEQUENCE [LARGE SCALE GENOMIC DNA]</scope>
    <source>
        <strain evidence="2 3">TBM-1</strain>
    </source>
</reference>
<proteinExistence type="predicted"/>
<dbReference type="AlphaFoldDB" id="A0A7C9PEU0"/>
<keyword evidence="1" id="KW-0472">Membrane</keyword>
<name>A0A7C9PEU0_9BURK</name>
<accession>A0A7C9PEU0</accession>
<dbReference type="EMBL" id="JAAGOH010000001">
    <property type="protein sequence ID" value="NDY89868.1"/>
    <property type="molecule type" value="Genomic_DNA"/>
</dbReference>
<dbReference type="Proteomes" id="UP000484255">
    <property type="component" value="Unassembled WGS sequence"/>
</dbReference>
<dbReference type="RefSeq" id="WP_163455713.1">
    <property type="nucleotide sequence ID" value="NZ_JAAGOH010000001.1"/>
</dbReference>
<dbReference type="InterPro" id="IPR012902">
    <property type="entry name" value="N_methyl_site"/>
</dbReference>
<dbReference type="NCBIfam" id="TIGR02532">
    <property type="entry name" value="IV_pilin_GFxxxE"/>
    <property type="match status" value="1"/>
</dbReference>
<gene>
    <name evidence="2" type="ORF">G3A44_01520</name>
</gene>
<feature type="transmembrane region" description="Helical" evidence="1">
    <location>
        <begin position="20"/>
        <end position="41"/>
    </location>
</feature>
<sequence>MRPTPRSELAARPQRGFTLLEAVMVIVLTGIVASLAGQFIVAPVQAYLALSARARLGDMADTALRGMGRELRAALPNSVRVSADGRTVEFIPTTAGARYKSQGLGALLDGVLTPTFSVLGPGLNLSSANQQLVFRNLGAAVPGQDAYAPNGTLLEQLSSNRRQALNLAGLTSTLSLLSLAPLPTGTISPPYRVFAVLQPVSFHCDLATGRLTRHSAYGFQASQPVPPAGTAHVLAEGVTACAFSLDPGLQGNALVQLRLTLGASGALSGQESLSLHHALHVDNLP</sequence>
<keyword evidence="1" id="KW-0812">Transmembrane</keyword>
<evidence type="ECO:0000313" key="2">
    <source>
        <dbReference type="EMBL" id="NDY89868.1"/>
    </source>
</evidence>